<proteinExistence type="predicted"/>
<dbReference type="GO" id="GO:0006310">
    <property type="term" value="P:DNA recombination"/>
    <property type="evidence" value="ECO:0007669"/>
    <property type="project" value="UniProtKB-KW"/>
</dbReference>
<organism evidence="3 4">
    <name type="scientific">Gigaspora rosea</name>
    <dbReference type="NCBI Taxonomy" id="44941"/>
    <lineage>
        <taxon>Eukaryota</taxon>
        <taxon>Fungi</taxon>
        <taxon>Fungi incertae sedis</taxon>
        <taxon>Mucoromycota</taxon>
        <taxon>Glomeromycotina</taxon>
        <taxon>Glomeromycetes</taxon>
        <taxon>Diversisporales</taxon>
        <taxon>Gigasporaceae</taxon>
        <taxon>Gigaspora</taxon>
    </lineage>
</organism>
<reference evidence="3 4" key="1">
    <citation type="submission" date="2018-06" db="EMBL/GenBank/DDBJ databases">
        <title>Comparative genomics reveals the genomic features of Rhizophagus irregularis, R. cerebriforme, R. diaphanum and Gigaspora rosea, and their symbiotic lifestyle signature.</title>
        <authorList>
            <person name="Morin E."/>
            <person name="San Clemente H."/>
            <person name="Chen E.C.H."/>
            <person name="De La Providencia I."/>
            <person name="Hainaut M."/>
            <person name="Kuo A."/>
            <person name="Kohler A."/>
            <person name="Murat C."/>
            <person name="Tang N."/>
            <person name="Roy S."/>
            <person name="Loubradou J."/>
            <person name="Henrissat B."/>
            <person name="Grigoriev I.V."/>
            <person name="Corradi N."/>
            <person name="Roux C."/>
            <person name="Martin F.M."/>
        </authorList>
    </citation>
    <scope>NUCLEOTIDE SEQUENCE [LARGE SCALE GENOMIC DNA]</scope>
    <source>
        <strain evidence="3 4">DAOM 194757</strain>
    </source>
</reference>
<dbReference type="InterPro" id="IPR013762">
    <property type="entry name" value="Integrase-like_cat_sf"/>
</dbReference>
<feature type="region of interest" description="Disordered" evidence="2">
    <location>
        <begin position="40"/>
        <end position="62"/>
    </location>
</feature>
<feature type="compositionally biased region" description="Basic residues" evidence="2">
    <location>
        <begin position="42"/>
        <end position="51"/>
    </location>
</feature>
<dbReference type="GO" id="GO:0015074">
    <property type="term" value="P:DNA integration"/>
    <property type="evidence" value="ECO:0007669"/>
    <property type="project" value="InterPro"/>
</dbReference>
<dbReference type="InterPro" id="IPR011010">
    <property type="entry name" value="DNA_brk_join_enz"/>
</dbReference>
<name>A0A397UM45_9GLOM</name>
<dbReference type="Proteomes" id="UP000266673">
    <property type="component" value="Unassembled WGS sequence"/>
</dbReference>
<protein>
    <recommendedName>
        <fullName evidence="5">Tyr recombinase domain-containing protein</fullName>
    </recommendedName>
</protein>
<dbReference type="STRING" id="44941.A0A397UM45"/>
<dbReference type="Gene3D" id="1.10.443.10">
    <property type="entry name" value="Intergrase catalytic core"/>
    <property type="match status" value="1"/>
</dbReference>
<accession>A0A397UM45</accession>
<evidence type="ECO:0000256" key="2">
    <source>
        <dbReference type="SAM" id="MobiDB-lite"/>
    </source>
</evidence>
<evidence type="ECO:0000313" key="3">
    <source>
        <dbReference type="EMBL" id="RIB11320.1"/>
    </source>
</evidence>
<keyword evidence="1" id="KW-0233">DNA recombination</keyword>
<dbReference type="GO" id="GO:0003677">
    <property type="term" value="F:DNA binding"/>
    <property type="evidence" value="ECO:0007669"/>
    <property type="project" value="InterPro"/>
</dbReference>
<gene>
    <name evidence="3" type="ORF">C2G38_2261977</name>
</gene>
<feature type="region of interest" description="Disordered" evidence="2">
    <location>
        <begin position="214"/>
        <end position="255"/>
    </location>
</feature>
<feature type="compositionally biased region" description="Polar residues" evidence="2">
    <location>
        <begin position="232"/>
        <end position="252"/>
    </location>
</feature>
<dbReference type="OrthoDB" id="2449280at2759"/>
<dbReference type="EMBL" id="QKWP01001145">
    <property type="protein sequence ID" value="RIB11320.1"/>
    <property type="molecule type" value="Genomic_DNA"/>
</dbReference>
<dbReference type="SUPFAM" id="SSF56349">
    <property type="entry name" value="DNA breaking-rejoining enzymes"/>
    <property type="match status" value="1"/>
</dbReference>
<dbReference type="AlphaFoldDB" id="A0A397UM45"/>
<comment type="caution">
    <text evidence="3">The sequence shown here is derived from an EMBL/GenBank/DDBJ whole genome shotgun (WGS) entry which is preliminary data.</text>
</comment>
<evidence type="ECO:0008006" key="5">
    <source>
        <dbReference type="Google" id="ProtNLM"/>
    </source>
</evidence>
<evidence type="ECO:0000256" key="1">
    <source>
        <dbReference type="ARBA" id="ARBA00023172"/>
    </source>
</evidence>
<sequence length="289" mass="31816">MPNSKVKPKAKLKHGDVIHAISSSGNKNVANNAISTVNKSARTSKVKRKAFPTKEHMEESSVNSCNGSNVTVEFCSNWFYGQAMGEKKLRTYFRVICESTDIQFGGRNLSNYSERKTAVQVLKELGYSDAVVMSIMRHKSQKGLASYEQQKSTMQQEGLNRFLKALTFINKHEESLKENKSISSSDGNFVSASSLFKRGSSIVSLAGHINMLEVDDYEPPGTTSDYDEPPEANTNKPPEASTNDTPGATTSDAAGATCTYKPLQPQIRNVLGEIEPRNPAYIKIPYNCL</sequence>
<keyword evidence="4" id="KW-1185">Reference proteome</keyword>
<evidence type="ECO:0000313" key="4">
    <source>
        <dbReference type="Proteomes" id="UP000266673"/>
    </source>
</evidence>